<organism evidence="1 2">
    <name type="scientific">Gossypium arboreum</name>
    <name type="common">Tree cotton</name>
    <name type="synonym">Gossypium nanking</name>
    <dbReference type="NCBI Taxonomy" id="29729"/>
    <lineage>
        <taxon>Eukaryota</taxon>
        <taxon>Viridiplantae</taxon>
        <taxon>Streptophyta</taxon>
        <taxon>Embryophyta</taxon>
        <taxon>Tracheophyta</taxon>
        <taxon>Spermatophyta</taxon>
        <taxon>Magnoliopsida</taxon>
        <taxon>eudicotyledons</taxon>
        <taxon>Gunneridae</taxon>
        <taxon>Pentapetalae</taxon>
        <taxon>rosids</taxon>
        <taxon>malvids</taxon>
        <taxon>Malvales</taxon>
        <taxon>Malvaceae</taxon>
        <taxon>Malvoideae</taxon>
        <taxon>Gossypium</taxon>
    </lineage>
</organism>
<sequence>MGLYTEFFRIIVQEKYSLAIGEMVGNVIKIDLMTYKGARGYLRNGGSFGGGGYSCRHARGEHETDGVGLGC</sequence>
<name>A0ABR0PMG1_GOSAR</name>
<evidence type="ECO:0000313" key="2">
    <source>
        <dbReference type="Proteomes" id="UP001358586"/>
    </source>
</evidence>
<protein>
    <submittedName>
        <fullName evidence="1">Uncharacterized protein</fullName>
    </submittedName>
</protein>
<comment type="caution">
    <text evidence="1">The sequence shown here is derived from an EMBL/GenBank/DDBJ whole genome shotgun (WGS) entry which is preliminary data.</text>
</comment>
<keyword evidence="2" id="KW-1185">Reference proteome</keyword>
<dbReference type="EMBL" id="JARKNE010000006">
    <property type="protein sequence ID" value="KAK5825461.1"/>
    <property type="molecule type" value="Genomic_DNA"/>
</dbReference>
<reference evidence="1 2" key="1">
    <citation type="submission" date="2023-03" db="EMBL/GenBank/DDBJ databases">
        <title>WGS of Gossypium arboreum.</title>
        <authorList>
            <person name="Yu D."/>
        </authorList>
    </citation>
    <scope>NUCLEOTIDE SEQUENCE [LARGE SCALE GENOMIC DNA]</scope>
    <source>
        <tissue evidence="1">Leaf</tissue>
    </source>
</reference>
<accession>A0ABR0PMG1</accession>
<dbReference type="Proteomes" id="UP001358586">
    <property type="component" value="Chromosome 6"/>
</dbReference>
<proteinExistence type="predicted"/>
<gene>
    <name evidence="1" type="ORF">PVK06_020298</name>
</gene>
<evidence type="ECO:0000313" key="1">
    <source>
        <dbReference type="EMBL" id="KAK5825461.1"/>
    </source>
</evidence>